<proteinExistence type="inferred from homology"/>
<comment type="subcellular location">
    <subcellularLocation>
        <location evidence="1">Membrane</location>
    </subcellularLocation>
</comment>
<dbReference type="Gene3D" id="1.10.287.950">
    <property type="entry name" value="Methyl-accepting chemotaxis protein"/>
    <property type="match status" value="1"/>
</dbReference>
<feature type="domain" description="HAMP" evidence="9">
    <location>
        <begin position="212"/>
        <end position="264"/>
    </location>
</feature>
<dbReference type="CDD" id="cd06225">
    <property type="entry name" value="HAMP"/>
    <property type="match status" value="1"/>
</dbReference>
<dbReference type="CDD" id="cd19411">
    <property type="entry name" value="MCP2201-like_sensor"/>
    <property type="match status" value="1"/>
</dbReference>
<feature type="compositionally biased region" description="Low complexity" evidence="6">
    <location>
        <begin position="563"/>
        <end position="585"/>
    </location>
</feature>
<keyword evidence="5" id="KW-0175">Coiled coil</keyword>
<dbReference type="Proteomes" id="UP000315577">
    <property type="component" value="Unassembled WGS sequence"/>
</dbReference>
<keyword evidence="2" id="KW-0488">Methylation</keyword>
<dbReference type="GO" id="GO:0004888">
    <property type="term" value="F:transmembrane signaling receptor activity"/>
    <property type="evidence" value="ECO:0007669"/>
    <property type="project" value="TreeGrafter"/>
</dbReference>
<evidence type="ECO:0000256" key="4">
    <source>
        <dbReference type="PROSITE-ProRule" id="PRU00284"/>
    </source>
</evidence>
<comment type="caution">
    <text evidence="10">The sequence shown here is derived from an EMBL/GenBank/DDBJ whole genome shotgun (WGS) entry which is preliminary data.</text>
</comment>
<dbReference type="InterPro" id="IPR003660">
    <property type="entry name" value="HAMP_dom"/>
</dbReference>
<comment type="similarity">
    <text evidence="3">Belongs to the methyl-accepting chemotaxis (MCP) protein family.</text>
</comment>
<dbReference type="AlphaFoldDB" id="A0A4R3LD52"/>
<dbReference type="InterPro" id="IPR024478">
    <property type="entry name" value="HlyB_4HB_MCP"/>
</dbReference>
<sequence length="593" mass="62316">MAIRDWKIGIRLGLAFGLMIVLMLMVFVAAWVGARTVDQHVRASDAITDVAFAAEKWTALTRQQVARTQALARFGDNPELLAYFQQQIAATREQVDQLEKQVADSIGLSSQQSAFERVRQLRAAQIAVRDEVMAAVRAGDMERARQLAESRYQPAAQAYTAAQQALSDALVKEAEQLVDQAREAARVAQWLELAALVVAVVLGIGVAVSLTRGIVRPLREAVAVAGSIAQGDLTHRLHTSRGDEVGDLLRALDAMQTALRQAFARIRGASDQVASAAVQIAQGNQDLSARTESNAASLEQTSASLQQLTDGVRHSADAARTANQVAQQAADAAQRGGAAVREVVGTMQGIDASSRKIADIIGVIDGIAFQTNILALNAAVEAARAGEAGRGFAVVAGEVRQLAQRSAQAAKEIKALIEESVARVQQGGQQVETAGRTVEEIVQAIQRVADMIGEVTAATAEQSDSITQVNAAVSQLDQATQQNAALVEQATAAAESLRQQAAELQRVVAQFRTGDNLPVAVEPTATSKPSLPKVAPPRKPAGPPKPLPGAAARREPSLPKPAPATAKAPAAAASKAGPAPKPAAADDGEWETF</sequence>
<evidence type="ECO:0000313" key="13">
    <source>
        <dbReference type="Proteomes" id="UP000315577"/>
    </source>
</evidence>
<evidence type="ECO:0000313" key="11">
    <source>
        <dbReference type="EMBL" id="TSE23711.1"/>
    </source>
</evidence>
<keyword evidence="4" id="KW-0807">Transducer</keyword>
<evidence type="ECO:0000256" key="7">
    <source>
        <dbReference type="SAM" id="Phobius"/>
    </source>
</evidence>
<keyword evidence="7" id="KW-0472">Membrane</keyword>
<reference evidence="10 12" key="1">
    <citation type="submission" date="2019-03" db="EMBL/GenBank/DDBJ databases">
        <title>Genomic Encyclopedia of Type Strains, Phase IV (KMG-IV): sequencing the most valuable type-strain genomes for metagenomic binning, comparative biology and taxonomic classification.</title>
        <authorList>
            <person name="Goeker M."/>
        </authorList>
    </citation>
    <scope>NUCLEOTIDE SEQUENCE [LARGE SCALE GENOMIC DNA]</scope>
    <source>
        <strain evidence="10 12">DSM 12034</strain>
    </source>
</reference>
<dbReference type="SMART" id="SM00283">
    <property type="entry name" value="MA"/>
    <property type="match status" value="1"/>
</dbReference>
<evidence type="ECO:0000259" key="8">
    <source>
        <dbReference type="PROSITE" id="PS50111"/>
    </source>
</evidence>
<feature type="coiled-coil region" evidence="5">
    <location>
        <begin position="469"/>
        <end position="507"/>
    </location>
</feature>
<dbReference type="Pfam" id="PF00672">
    <property type="entry name" value="HAMP"/>
    <property type="match status" value="1"/>
</dbReference>
<evidence type="ECO:0000313" key="10">
    <source>
        <dbReference type="EMBL" id="TCS97849.1"/>
    </source>
</evidence>
<evidence type="ECO:0000256" key="3">
    <source>
        <dbReference type="ARBA" id="ARBA00029447"/>
    </source>
</evidence>
<dbReference type="InterPro" id="IPR004089">
    <property type="entry name" value="MCPsignal_dom"/>
</dbReference>
<dbReference type="GO" id="GO:0006935">
    <property type="term" value="P:chemotaxis"/>
    <property type="evidence" value="ECO:0007669"/>
    <property type="project" value="TreeGrafter"/>
</dbReference>
<evidence type="ECO:0000256" key="6">
    <source>
        <dbReference type="SAM" id="MobiDB-lite"/>
    </source>
</evidence>
<reference evidence="11 13" key="2">
    <citation type="submission" date="2019-07" db="EMBL/GenBank/DDBJ databases">
        <title>Tepidimonas ignava SPS-1037 draft genome.</title>
        <authorList>
            <person name="Da Costa M.S."/>
            <person name="Froufe H.J.C."/>
            <person name="Egas C."/>
            <person name="Albuquerque L."/>
        </authorList>
    </citation>
    <scope>NUCLEOTIDE SEQUENCE [LARGE SCALE GENOMIC DNA]</scope>
    <source>
        <strain evidence="11 13">SPS-1037</strain>
    </source>
</reference>
<dbReference type="PANTHER" id="PTHR43531">
    <property type="entry name" value="PROTEIN ICFG"/>
    <property type="match status" value="1"/>
</dbReference>
<evidence type="ECO:0000259" key="9">
    <source>
        <dbReference type="PROSITE" id="PS50885"/>
    </source>
</evidence>
<evidence type="ECO:0000313" key="12">
    <source>
        <dbReference type="Proteomes" id="UP000295536"/>
    </source>
</evidence>
<dbReference type="EMBL" id="SMAH01000007">
    <property type="protein sequence ID" value="TCS97849.1"/>
    <property type="molecule type" value="Genomic_DNA"/>
</dbReference>
<dbReference type="Pfam" id="PF12729">
    <property type="entry name" value="4HB_MCP_1"/>
    <property type="match status" value="1"/>
</dbReference>
<dbReference type="PROSITE" id="PS50885">
    <property type="entry name" value="HAMP"/>
    <property type="match status" value="1"/>
</dbReference>
<feature type="compositionally biased region" description="Pro residues" evidence="6">
    <location>
        <begin position="534"/>
        <end position="547"/>
    </location>
</feature>
<evidence type="ECO:0000256" key="1">
    <source>
        <dbReference type="ARBA" id="ARBA00004370"/>
    </source>
</evidence>
<dbReference type="FunFam" id="1.10.287.950:FF:000001">
    <property type="entry name" value="Methyl-accepting chemotaxis sensory transducer"/>
    <property type="match status" value="1"/>
</dbReference>
<organism evidence="10 12">
    <name type="scientific">Tepidimonas ignava</name>
    <dbReference type="NCBI Taxonomy" id="114249"/>
    <lineage>
        <taxon>Bacteria</taxon>
        <taxon>Pseudomonadati</taxon>
        <taxon>Pseudomonadota</taxon>
        <taxon>Betaproteobacteria</taxon>
        <taxon>Burkholderiales</taxon>
        <taxon>Tepidimonas</taxon>
    </lineage>
</organism>
<evidence type="ECO:0000256" key="2">
    <source>
        <dbReference type="ARBA" id="ARBA00022481"/>
    </source>
</evidence>
<keyword evidence="7" id="KW-1133">Transmembrane helix</keyword>
<dbReference type="Pfam" id="PF00015">
    <property type="entry name" value="MCPsignal"/>
    <property type="match status" value="1"/>
</dbReference>
<name>A0A4R3LD52_9BURK</name>
<keyword evidence="7" id="KW-0812">Transmembrane</keyword>
<dbReference type="InterPro" id="IPR051310">
    <property type="entry name" value="MCP_chemotaxis"/>
</dbReference>
<dbReference type="Proteomes" id="UP000295536">
    <property type="component" value="Unassembled WGS sequence"/>
</dbReference>
<gene>
    <name evidence="11" type="primary">tar_2</name>
    <name evidence="10" type="ORF">EDC36_10756</name>
    <name evidence="11" type="ORF">Tigna_00405</name>
</gene>
<dbReference type="PANTHER" id="PTHR43531:SF14">
    <property type="entry name" value="METHYL-ACCEPTING CHEMOTAXIS PROTEIN I-RELATED"/>
    <property type="match status" value="1"/>
</dbReference>
<keyword evidence="13" id="KW-1185">Reference proteome</keyword>
<dbReference type="InterPro" id="IPR047347">
    <property type="entry name" value="YvaQ-like_sensor"/>
</dbReference>
<dbReference type="GO" id="GO:0005886">
    <property type="term" value="C:plasma membrane"/>
    <property type="evidence" value="ECO:0007669"/>
    <property type="project" value="TreeGrafter"/>
</dbReference>
<dbReference type="PROSITE" id="PS50111">
    <property type="entry name" value="CHEMOTAXIS_TRANSDUC_2"/>
    <property type="match status" value="1"/>
</dbReference>
<dbReference type="SMART" id="SM00304">
    <property type="entry name" value="HAMP"/>
    <property type="match status" value="1"/>
</dbReference>
<feature type="domain" description="Methyl-accepting transducer" evidence="8">
    <location>
        <begin position="269"/>
        <end position="498"/>
    </location>
</feature>
<dbReference type="SUPFAM" id="SSF58104">
    <property type="entry name" value="Methyl-accepting chemotaxis protein (MCP) signaling domain"/>
    <property type="match status" value="1"/>
</dbReference>
<dbReference type="GO" id="GO:0007165">
    <property type="term" value="P:signal transduction"/>
    <property type="evidence" value="ECO:0007669"/>
    <property type="project" value="UniProtKB-KW"/>
</dbReference>
<feature type="region of interest" description="Disordered" evidence="6">
    <location>
        <begin position="519"/>
        <end position="593"/>
    </location>
</feature>
<feature type="transmembrane region" description="Helical" evidence="7">
    <location>
        <begin position="12"/>
        <end position="34"/>
    </location>
</feature>
<protein>
    <submittedName>
        <fullName evidence="10 11">Methyl-accepting chemotaxis protein</fullName>
    </submittedName>
</protein>
<dbReference type="CDD" id="cd11386">
    <property type="entry name" value="MCP_signal"/>
    <property type="match status" value="1"/>
</dbReference>
<evidence type="ECO:0000256" key="5">
    <source>
        <dbReference type="SAM" id="Coils"/>
    </source>
</evidence>
<dbReference type="EMBL" id="VJNC01000002">
    <property type="protein sequence ID" value="TSE23711.1"/>
    <property type="molecule type" value="Genomic_DNA"/>
</dbReference>
<accession>A0A4R3LD52</accession>